<dbReference type="AlphaFoldDB" id="S9UV75"/>
<protein>
    <submittedName>
        <fullName evidence="2">Uncharacterized protein</fullName>
    </submittedName>
</protein>
<evidence type="ECO:0000313" key="2">
    <source>
        <dbReference type="EMBL" id="EPY18421.1"/>
    </source>
</evidence>
<feature type="compositionally biased region" description="Low complexity" evidence="1">
    <location>
        <begin position="43"/>
        <end position="56"/>
    </location>
</feature>
<keyword evidence="3" id="KW-1185">Reference proteome</keyword>
<evidence type="ECO:0000313" key="3">
    <source>
        <dbReference type="Proteomes" id="UP000015354"/>
    </source>
</evidence>
<gene>
    <name evidence="2" type="ORF">STCU_09921</name>
</gene>
<reference evidence="2 3" key="1">
    <citation type="journal article" date="2013" name="PLoS ONE">
        <title>Predicting the Proteins of Angomonas deanei, Strigomonas culicis and Their Respective Endosymbionts Reveals New Aspects of the Trypanosomatidae Family.</title>
        <authorList>
            <person name="Motta M.C."/>
            <person name="Martins A.C."/>
            <person name="de Souza S.S."/>
            <person name="Catta-Preta C.M."/>
            <person name="Silva R."/>
            <person name="Klein C.C."/>
            <person name="de Almeida L.G."/>
            <person name="de Lima Cunha O."/>
            <person name="Ciapina L.P."/>
            <person name="Brocchi M."/>
            <person name="Colabardini A.C."/>
            <person name="de Araujo Lima B."/>
            <person name="Machado C.R."/>
            <person name="de Almeida Soares C.M."/>
            <person name="Probst C.M."/>
            <person name="de Menezes C.B."/>
            <person name="Thompson C.E."/>
            <person name="Bartholomeu D.C."/>
            <person name="Gradia D.F."/>
            <person name="Pavoni D.P."/>
            <person name="Grisard E.C."/>
            <person name="Fantinatti-Garboggini F."/>
            <person name="Marchini F.K."/>
            <person name="Rodrigues-Luiz G.F."/>
            <person name="Wagner G."/>
            <person name="Goldman G.H."/>
            <person name="Fietto J.L."/>
            <person name="Elias M.C."/>
            <person name="Goldman M.H."/>
            <person name="Sagot M.F."/>
            <person name="Pereira M."/>
            <person name="Stoco P.H."/>
            <person name="de Mendonca-Neto R.P."/>
            <person name="Teixeira S.M."/>
            <person name="Maciel T.E."/>
            <person name="de Oliveira Mendes T.A."/>
            <person name="Urmenyi T.P."/>
            <person name="de Souza W."/>
            <person name="Schenkman S."/>
            <person name="de Vasconcelos A.T."/>
        </authorList>
    </citation>
    <scope>NUCLEOTIDE SEQUENCE [LARGE SCALE GENOMIC DNA]</scope>
</reference>
<feature type="compositionally biased region" description="Polar residues" evidence="1">
    <location>
        <begin position="290"/>
        <end position="307"/>
    </location>
</feature>
<comment type="caution">
    <text evidence="2">The sequence shown here is derived from an EMBL/GenBank/DDBJ whole genome shotgun (WGS) entry which is preliminary data.</text>
</comment>
<proteinExistence type="predicted"/>
<feature type="compositionally biased region" description="Basic residues" evidence="1">
    <location>
        <begin position="30"/>
        <end position="42"/>
    </location>
</feature>
<feature type="region of interest" description="Disordered" evidence="1">
    <location>
        <begin position="96"/>
        <end position="115"/>
    </location>
</feature>
<name>S9UV75_9TRYP</name>
<evidence type="ECO:0000256" key="1">
    <source>
        <dbReference type="SAM" id="MobiDB-lite"/>
    </source>
</evidence>
<dbReference type="EMBL" id="ATMH01009925">
    <property type="protein sequence ID" value="EPY18421.1"/>
    <property type="molecule type" value="Genomic_DNA"/>
</dbReference>
<organism evidence="2 3">
    <name type="scientific">Strigomonas culicis</name>
    <dbReference type="NCBI Taxonomy" id="28005"/>
    <lineage>
        <taxon>Eukaryota</taxon>
        <taxon>Discoba</taxon>
        <taxon>Euglenozoa</taxon>
        <taxon>Kinetoplastea</taxon>
        <taxon>Metakinetoplastina</taxon>
        <taxon>Trypanosomatida</taxon>
        <taxon>Trypanosomatidae</taxon>
        <taxon>Strigomonadinae</taxon>
        <taxon>Strigomonas</taxon>
    </lineage>
</organism>
<sequence>MTDSNKTAEVLTAEFLSEDDLSPPSGSPRTQRRSSRRGRRRNSSSICSGSLLSPTSDPFVSTASLVAVGRSCPDLSACDKDGSEEDAALTAWARTPKAWQQRAAPPKPPPQRVCTPDAKAAVAPVVSVVPCFELEANPHETANASQEILSPLSDVMSERVWRDLSLAVMAPWRTSEEDGSGSLHRSARGGEFSPRSPLRDRDRAACVFAPGGSMSGSLPMVGGMSNFSFDCVRKRGSDRHSSADNSVQGASTARERVNCELPRILVAGSSSSSSRGTPLRPLRGDESPGERQSGSILLSSECSNRDSVSADRVARREKCVSFTGELYI</sequence>
<feature type="region of interest" description="Disordered" evidence="1">
    <location>
        <begin position="13"/>
        <end position="57"/>
    </location>
</feature>
<dbReference type="Proteomes" id="UP000015354">
    <property type="component" value="Unassembled WGS sequence"/>
</dbReference>
<feature type="region of interest" description="Disordered" evidence="1">
    <location>
        <begin position="267"/>
        <end position="310"/>
    </location>
</feature>
<accession>S9UV75</accession>
<feature type="region of interest" description="Disordered" evidence="1">
    <location>
        <begin position="175"/>
        <end position="199"/>
    </location>
</feature>